<dbReference type="AlphaFoldDB" id="A0AAE0V7N0"/>
<dbReference type="SUPFAM" id="SSF53335">
    <property type="entry name" value="S-adenosyl-L-methionine-dependent methyltransferases"/>
    <property type="match status" value="1"/>
</dbReference>
<dbReference type="InterPro" id="IPR029063">
    <property type="entry name" value="SAM-dependent_MTases_sf"/>
</dbReference>
<protein>
    <submittedName>
        <fullName evidence="1">Uncharacterized protein</fullName>
    </submittedName>
</protein>
<name>A0AAE0V7N0_9TELE</name>
<comment type="caution">
    <text evidence="1">The sequence shown here is derived from an EMBL/GenBank/DDBJ whole genome shotgun (WGS) entry which is preliminary data.</text>
</comment>
<dbReference type="Gene3D" id="3.40.50.150">
    <property type="entry name" value="Vaccinia Virus protein VP39"/>
    <property type="match status" value="1"/>
</dbReference>
<reference evidence="1" key="1">
    <citation type="submission" date="2023-06" db="EMBL/GenBank/DDBJ databases">
        <title>Male Hemibagrus guttatus genome.</title>
        <authorList>
            <person name="Bian C."/>
        </authorList>
    </citation>
    <scope>NUCLEOTIDE SEQUENCE</scope>
    <source>
        <strain evidence="1">Male_cb2023</strain>
        <tissue evidence="1">Muscle</tissue>
    </source>
</reference>
<sequence length="253" mass="28332">MSVSSVQHQKDSAIFIHTGYSGACSISVISRLDYCNSLLAGLPLNAIHPLQMIQNAAARLVFNLPKFSHTTPLLHSLHWLPVAARIRFKTLMLAYKSENGPAPSYLKVLVTSRTAPRLLRSTSTARLVPPSLREKGRYTSRLFSVLAPRWWNELPLGIRTAESLTVFKWQLKTYLFLNAPPAGQNGWGRLWRTYRAQLCKSDISQCVTSGDVRNFLDAKGIPYQSHTLPSKMDITECFTAGDEKGELLLNFLT</sequence>
<keyword evidence="2" id="KW-1185">Reference proteome</keyword>
<gene>
    <name evidence="1" type="ORF">QTP70_018868</name>
</gene>
<evidence type="ECO:0000313" key="2">
    <source>
        <dbReference type="Proteomes" id="UP001274896"/>
    </source>
</evidence>
<organism evidence="1 2">
    <name type="scientific">Hemibagrus guttatus</name>
    <dbReference type="NCBI Taxonomy" id="175788"/>
    <lineage>
        <taxon>Eukaryota</taxon>
        <taxon>Metazoa</taxon>
        <taxon>Chordata</taxon>
        <taxon>Craniata</taxon>
        <taxon>Vertebrata</taxon>
        <taxon>Euteleostomi</taxon>
        <taxon>Actinopterygii</taxon>
        <taxon>Neopterygii</taxon>
        <taxon>Teleostei</taxon>
        <taxon>Ostariophysi</taxon>
        <taxon>Siluriformes</taxon>
        <taxon>Bagridae</taxon>
        <taxon>Hemibagrus</taxon>
    </lineage>
</organism>
<evidence type="ECO:0000313" key="1">
    <source>
        <dbReference type="EMBL" id="KAK3543389.1"/>
    </source>
</evidence>
<proteinExistence type="predicted"/>
<accession>A0AAE0V7N0</accession>
<dbReference type="EMBL" id="JAUCMX010000006">
    <property type="protein sequence ID" value="KAK3543389.1"/>
    <property type="molecule type" value="Genomic_DNA"/>
</dbReference>
<dbReference type="Proteomes" id="UP001274896">
    <property type="component" value="Unassembled WGS sequence"/>
</dbReference>